<comment type="caution">
    <text evidence="7">The sequence shown here is derived from an EMBL/GenBank/DDBJ whole genome shotgun (WGS) entry which is preliminary data.</text>
</comment>
<name>A0A644VJ19_9ZZZZ</name>
<dbReference type="GO" id="GO:0009306">
    <property type="term" value="P:protein secretion"/>
    <property type="evidence" value="ECO:0007669"/>
    <property type="project" value="InterPro"/>
</dbReference>
<evidence type="ECO:0000256" key="4">
    <source>
        <dbReference type="ARBA" id="ARBA00023136"/>
    </source>
</evidence>
<dbReference type="Pfam" id="PF04357">
    <property type="entry name" value="TamB"/>
    <property type="match status" value="1"/>
</dbReference>
<evidence type="ECO:0000259" key="6">
    <source>
        <dbReference type="Pfam" id="PF04357"/>
    </source>
</evidence>
<evidence type="ECO:0000256" key="2">
    <source>
        <dbReference type="ARBA" id="ARBA00022692"/>
    </source>
</evidence>
<evidence type="ECO:0000256" key="1">
    <source>
        <dbReference type="ARBA" id="ARBA00004167"/>
    </source>
</evidence>
<evidence type="ECO:0000256" key="3">
    <source>
        <dbReference type="ARBA" id="ARBA00022989"/>
    </source>
</evidence>
<reference evidence="7" key="1">
    <citation type="submission" date="2019-08" db="EMBL/GenBank/DDBJ databases">
        <authorList>
            <person name="Kucharzyk K."/>
            <person name="Murdoch R.W."/>
            <person name="Higgins S."/>
            <person name="Loffler F."/>
        </authorList>
    </citation>
    <scope>NUCLEOTIDE SEQUENCE</scope>
</reference>
<keyword evidence="2 5" id="KW-0812">Transmembrane</keyword>
<organism evidence="7">
    <name type="scientific">bioreactor metagenome</name>
    <dbReference type="NCBI Taxonomy" id="1076179"/>
    <lineage>
        <taxon>unclassified sequences</taxon>
        <taxon>metagenomes</taxon>
        <taxon>ecological metagenomes</taxon>
    </lineage>
</organism>
<evidence type="ECO:0000256" key="5">
    <source>
        <dbReference type="SAM" id="Phobius"/>
    </source>
</evidence>
<accession>A0A644VJ19</accession>
<keyword evidence="3 5" id="KW-1133">Transmembrane helix</keyword>
<sequence length="1288" mass="144533">MSGFLSFIKKSIKVILWTMAGLLFVIILLAGLIQLPYIQNKVLDAATTYVSHKTNTRVEIGYISIAFPYSVVLNDVYLEDNKKDTLLYAGKTSLHIGYKALFHQRLHIRDFLLQDVYLNVYNSATDSLFNYQFLIDALSDTTAVETDTTKTAGVWNVYAEKFRLKNIRLRYADQWNKLKAATQIQLFELKKTNIQLENTALDIENIVLKADKLHYRSGEVKTASNQFNPGDISLANIDLKARNLSFAPGKTSVEIQQLTADEKQQIAIRKLNANFSMDEQTIKLDNFILQTNQSSIQARILVNYPSPESLTDSISKLWVDARIRQASFSKREIKYLAGTALPDKIELPDRINLNINFKGGLQAFDASVNLKSDFGDASLLAVLENNERFEANLGISQFELGKLLKNEQQFGPISLTAQVKGKGTDLKTTAMNFQANVPQLSLNQYEYQNLALNGSLIKQILDAGIRMQDENLNVDLKALANLTKGKERLQLDMNLENIDFNALKLMEDSLRVKAKFQADITGQELKNLNGKLDIRDLSIMQNNKTYSFDSILVKATKLTDQTEVKLRSDILEMDTYLAFKKDHIRLHFNPDHFLLMQKHWKFNPEHYILFGEKGFIIHDLQMQHEEGILGITSVNERYKDDIRVTMQHFSLDEISGLINQENKLVGGILNGNVLLKMQEGFGIVADAGIDSLILMDVPIGNLRIIAQNPVASRFDIQADISGADNNLQASGFYDTAKDKNNFHLKANIASLGMKTIEAFAAEQLRASSGHVSGQFDVSGDLNKPLINGELSFHEAITTPVMLNNPLSLANETIRVDNEGVYFKQFTIRDINKQPLTLDGSIRMKEFSGFKFNLDVDANHFQVFNTTARDNDLFYGRLLTDTKIRLRGTMEAPDVSADVSLLEGSHVSFIVPRTELNTYKGEDVVKFVSGEERKDSLITTNKIESGFTGINLSSVIQVDKNATLRLFMDPASSDSLVVKGQADLNLTMDRSGKMSLTGSYNLEEGSYQLTFESLIRKKFDIVKGSTIVWNGDPMDANVNINAAYNVRTAPYNLVADQLGGLTENQRRPYLQAYPFILLLKMRGELLQPEIGFEIQLPTENQQILGGAVQQKLDQLNEDPSALNKQVFALLLLNRFAQENPLQTESAGTPAMLRSTVSNFLSEQLNKLSASFIPGLEMNFDLQSYEDYSGGEAEGRTELSVGVKKELFDERLSVQVGGTVELEGEKATQNQASDIASDVIIEYKLTKDGRYRLKGFRKNQYEGLIDGQLTETGIGAVLVREFNRLKELFK</sequence>
<evidence type="ECO:0000313" key="7">
    <source>
        <dbReference type="EMBL" id="MPL90603.1"/>
    </source>
</evidence>
<dbReference type="GO" id="GO:0005886">
    <property type="term" value="C:plasma membrane"/>
    <property type="evidence" value="ECO:0007669"/>
    <property type="project" value="InterPro"/>
</dbReference>
<feature type="domain" description="Translocation and assembly module TamB C-terminal" evidence="6">
    <location>
        <begin position="825"/>
        <end position="1257"/>
    </location>
</feature>
<feature type="transmembrane region" description="Helical" evidence="5">
    <location>
        <begin position="12"/>
        <end position="33"/>
    </location>
</feature>
<gene>
    <name evidence="7" type="ORF">SDC9_36657</name>
</gene>
<comment type="subcellular location">
    <subcellularLocation>
        <location evidence="1">Membrane</location>
        <topology evidence="1">Single-pass membrane protein</topology>
    </subcellularLocation>
</comment>
<dbReference type="InterPro" id="IPR007452">
    <property type="entry name" value="TamB_C"/>
</dbReference>
<keyword evidence="4 5" id="KW-0472">Membrane</keyword>
<dbReference type="EMBL" id="VSSQ01000308">
    <property type="protein sequence ID" value="MPL90603.1"/>
    <property type="molecule type" value="Genomic_DNA"/>
</dbReference>
<protein>
    <recommendedName>
        <fullName evidence="6">Translocation and assembly module TamB C-terminal domain-containing protein</fullName>
    </recommendedName>
</protein>
<proteinExistence type="predicted"/>